<evidence type="ECO:0000256" key="2">
    <source>
        <dbReference type="ARBA" id="ARBA00012759"/>
    </source>
</evidence>
<evidence type="ECO:0000256" key="11">
    <source>
        <dbReference type="SAM" id="MobiDB-lite"/>
    </source>
</evidence>
<evidence type="ECO:0000256" key="7">
    <source>
        <dbReference type="ARBA" id="ARBA00022801"/>
    </source>
</evidence>
<dbReference type="GO" id="GO:0004843">
    <property type="term" value="F:cysteine-type deubiquitinase activity"/>
    <property type="evidence" value="ECO:0007669"/>
    <property type="project" value="UniProtKB-EC"/>
</dbReference>
<dbReference type="GO" id="GO:0006508">
    <property type="term" value="P:proteolysis"/>
    <property type="evidence" value="ECO:0007669"/>
    <property type="project" value="UniProtKB-KW"/>
</dbReference>
<dbReference type="GeneID" id="94825692"/>
<feature type="compositionally biased region" description="Low complexity" evidence="11">
    <location>
        <begin position="23"/>
        <end position="43"/>
    </location>
</feature>
<dbReference type="PROSITE" id="PS50235">
    <property type="entry name" value="USP_3"/>
    <property type="match status" value="1"/>
</dbReference>
<dbReference type="GO" id="GO:0005829">
    <property type="term" value="C:cytosol"/>
    <property type="evidence" value="ECO:0007669"/>
    <property type="project" value="TreeGrafter"/>
</dbReference>
<feature type="compositionally biased region" description="Low complexity" evidence="11">
    <location>
        <begin position="1"/>
        <end position="16"/>
    </location>
</feature>
<dbReference type="PROSITE" id="PS00972">
    <property type="entry name" value="USP_1"/>
    <property type="match status" value="1"/>
</dbReference>
<dbReference type="OrthoDB" id="292964at2759"/>
<dbReference type="GO" id="GO:0005634">
    <property type="term" value="C:nucleus"/>
    <property type="evidence" value="ECO:0007669"/>
    <property type="project" value="TreeGrafter"/>
</dbReference>
<evidence type="ECO:0000256" key="4">
    <source>
        <dbReference type="ARBA" id="ARBA00022723"/>
    </source>
</evidence>
<accession>A0A1J4KWF8</accession>
<evidence type="ECO:0000256" key="10">
    <source>
        <dbReference type="PROSITE-ProRule" id="PRU00502"/>
    </source>
</evidence>
<dbReference type="PANTHER" id="PTHR24006">
    <property type="entry name" value="UBIQUITIN CARBOXYL-TERMINAL HYDROLASE"/>
    <property type="match status" value="1"/>
</dbReference>
<dbReference type="InterPro" id="IPR038765">
    <property type="entry name" value="Papain-like_cys_pep_sf"/>
</dbReference>
<keyword evidence="9" id="KW-0862">Zinc</keyword>
<keyword evidence="6" id="KW-0833">Ubl conjugation pathway</keyword>
<evidence type="ECO:0000256" key="1">
    <source>
        <dbReference type="ARBA" id="ARBA00000707"/>
    </source>
</evidence>
<feature type="domain" description="USP" evidence="12">
    <location>
        <begin position="179"/>
        <end position="474"/>
    </location>
</feature>
<evidence type="ECO:0000256" key="6">
    <source>
        <dbReference type="ARBA" id="ARBA00022786"/>
    </source>
</evidence>
<dbReference type="Pfam" id="PF02148">
    <property type="entry name" value="zf-UBP"/>
    <property type="match status" value="1"/>
</dbReference>
<feature type="region of interest" description="Disordered" evidence="11">
    <location>
        <begin position="1"/>
        <end position="43"/>
    </location>
</feature>
<dbReference type="SUPFAM" id="SSF54001">
    <property type="entry name" value="Cysteine proteinases"/>
    <property type="match status" value="1"/>
</dbReference>
<protein>
    <recommendedName>
        <fullName evidence="2">ubiquitinyl hydrolase 1</fullName>
        <ecNumber evidence="2">3.4.19.12</ecNumber>
    </recommendedName>
</protein>
<sequence>MGKGAKNAKARQQAAKNSRKSGNRGNQRNQQKNKSGPSKSGKSYVQSCQHFKFINEDAVRKIFDSREFSKAISGKSLTRLEKNRLQNIHPEVSWYHPEDLYICLVCGKAVDGKHYDSHFDKGNHCLSLSLDEQSITCTKCHDEIGIEPGTLCAELLGIEKCITPLTAASTSVSKGEDLRGLVNLGNSCWMNSVLQMLVHLPVFTKGEATLTTAFNNLRSSLFEKGKAIRPSEFVRAFKTKIDFLDVTDQQDAYEFLVLLLDCLRDEQGGSSKGLNSNDVDVVKQCLNTPLDDLFGFILKTEMKCEKCCQIQTLFERAAVLTLFVPFAGGATTLIDCIKLFFSDSSPDDERECEFCKEKADCIMTPSLLSEHMPNILVLHLSRFRMGKNGFVKNNVKVDFPELLDFNEIMPGGSNHATYKLFGYVTHYGSIDSGHYTSIGNINDQYYLFDDDTVSPVDKEKGLQLQPYIMFYIKNEENV</sequence>
<proteinExistence type="predicted"/>
<dbReference type="EC" id="3.4.19.12" evidence="2"/>
<dbReference type="Proteomes" id="UP000179807">
    <property type="component" value="Unassembled WGS sequence"/>
</dbReference>
<dbReference type="Gene3D" id="3.90.70.10">
    <property type="entry name" value="Cysteine proteinases"/>
    <property type="match status" value="1"/>
</dbReference>
<evidence type="ECO:0000256" key="3">
    <source>
        <dbReference type="ARBA" id="ARBA00022670"/>
    </source>
</evidence>
<evidence type="ECO:0000259" key="12">
    <source>
        <dbReference type="PROSITE" id="PS50235"/>
    </source>
</evidence>
<dbReference type="Pfam" id="PF00443">
    <property type="entry name" value="UCH"/>
    <property type="match status" value="1"/>
</dbReference>
<dbReference type="SUPFAM" id="SSF57850">
    <property type="entry name" value="RING/U-box"/>
    <property type="match status" value="1"/>
</dbReference>
<keyword evidence="7" id="KW-0378">Hydrolase</keyword>
<dbReference type="VEuPathDB" id="TrichDB:TRFO_02916"/>
<comment type="caution">
    <text evidence="14">The sequence shown here is derived from an EMBL/GenBank/DDBJ whole genome shotgun (WGS) entry which is preliminary data.</text>
</comment>
<reference evidence="14" key="1">
    <citation type="submission" date="2016-10" db="EMBL/GenBank/DDBJ databases">
        <authorList>
            <person name="Benchimol M."/>
            <person name="Almeida L.G."/>
            <person name="Vasconcelos A.T."/>
            <person name="Perreira-Neves A."/>
            <person name="Rosa I.A."/>
            <person name="Tasca T."/>
            <person name="Bogo M.R."/>
            <person name="de Souza W."/>
        </authorList>
    </citation>
    <scope>NUCLEOTIDE SEQUENCE [LARGE SCALE GENOMIC DNA]</scope>
    <source>
        <strain evidence="14">K</strain>
    </source>
</reference>
<name>A0A1J4KWF8_9EUKA</name>
<dbReference type="EMBL" id="MLAK01000217">
    <property type="protein sequence ID" value="OHT15567.1"/>
    <property type="molecule type" value="Genomic_DNA"/>
</dbReference>
<feature type="domain" description="UBP-type" evidence="13">
    <location>
        <begin position="46"/>
        <end position="169"/>
    </location>
</feature>
<keyword evidence="3" id="KW-0645">Protease</keyword>
<dbReference type="InterPro" id="IPR028889">
    <property type="entry name" value="USP"/>
</dbReference>
<keyword evidence="15" id="KW-1185">Reference proteome</keyword>
<evidence type="ECO:0000256" key="5">
    <source>
        <dbReference type="ARBA" id="ARBA00022771"/>
    </source>
</evidence>
<dbReference type="InterPro" id="IPR050164">
    <property type="entry name" value="Peptidase_C19"/>
</dbReference>
<keyword evidence="4" id="KW-0479">Metal-binding</keyword>
<organism evidence="14 15">
    <name type="scientific">Tritrichomonas foetus</name>
    <dbReference type="NCBI Taxonomy" id="1144522"/>
    <lineage>
        <taxon>Eukaryota</taxon>
        <taxon>Metamonada</taxon>
        <taxon>Parabasalia</taxon>
        <taxon>Tritrichomonadida</taxon>
        <taxon>Tritrichomonadidae</taxon>
        <taxon>Tritrichomonas</taxon>
    </lineage>
</organism>
<keyword evidence="8" id="KW-0788">Thiol protease</keyword>
<evidence type="ECO:0000256" key="9">
    <source>
        <dbReference type="ARBA" id="ARBA00022833"/>
    </source>
</evidence>
<evidence type="ECO:0000313" key="14">
    <source>
        <dbReference type="EMBL" id="OHT15567.1"/>
    </source>
</evidence>
<evidence type="ECO:0000256" key="8">
    <source>
        <dbReference type="ARBA" id="ARBA00022807"/>
    </source>
</evidence>
<keyword evidence="5 10" id="KW-0863">Zinc-finger</keyword>
<dbReference type="InterPro" id="IPR013083">
    <property type="entry name" value="Znf_RING/FYVE/PHD"/>
</dbReference>
<dbReference type="RefSeq" id="XP_068368703.1">
    <property type="nucleotide sequence ID" value="XM_068490988.1"/>
</dbReference>
<dbReference type="PROSITE" id="PS50271">
    <property type="entry name" value="ZF_UBP"/>
    <property type="match status" value="1"/>
</dbReference>
<comment type="catalytic activity">
    <reaction evidence="1">
        <text>Thiol-dependent hydrolysis of ester, thioester, amide, peptide and isopeptide bonds formed by the C-terminal Gly of ubiquitin (a 76-residue protein attached to proteins as an intracellular targeting signal).</text>
        <dbReference type="EC" id="3.4.19.12"/>
    </reaction>
</comment>
<dbReference type="InterPro" id="IPR001394">
    <property type="entry name" value="Peptidase_C19_UCH"/>
</dbReference>
<gene>
    <name evidence="14" type="ORF">TRFO_02916</name>
</gene>
<dbReference type="GO" id="GO:0008270">
    <property type="term" value="F:zinc ion binding"/>
    <property type="evidence" value="ECO:0007669"/>
    <property type="project" value="UniProtKB-KW"/>
</dbReference>
<dbReference type="Gene3D" id="3.30.40.10">
    <property type="entry name" value="Zinc/RING finger domain, C3HC4 (zinc finger)"/>
    <property type="match status" value="1"/>
</dbReference>
<evidence type="ECO:0000259" key="13">
    <source>
        <dbReference type="PROSITE" id="PS50271"/>
    </source>
</evidence>
<dbReference type="GO" id="GO:0016579">
    <property type="term" value="P:protein deubiquitination"/>
    <property type="evidence" value="ECO:0007669"/>
    <property type="project" value="InterPro"/>
</dbReference>
<dbReference type="InterPro" id="IPR001607">
    <property type="entry name" value="Znf_UBP"/>
</dbReference>
<dbReference type="AlphaFoldDB" id="A0A1J4KWF8"/>
<dbReference type="PANTHER" id="PTHR24006:SF687">
    <property type="entry name" value="UBIQUITIN CARBOXYL-TERMINAL HYDROLASE 10"/>
    <property type="match status" value="1"/>
</dbReference>
<dbReference type="CDD" id="cd02257">
    <property type="entry name" value="Peptidase_C19"/>
    <property type="match status" value="1"/>
</dbReference>
<dbReference type="InterPro" id="IPR018200">
    <property type="entry name" value="USP_CS"/>
</dbReference>
<evidence type="ECO:0000313" key="15">
    <source>
        <dbReference type="Proteomes" id="UP000179807"/>
    </source>
</evidence>